<organism evidence="1">
    <name type="scientific">Salmonella phage SalP219</name>
    <dbReference type="NCBI Taxonomy" id="3158864"/>
    <lineage>
        <taxon>Viruses</taxon>
        <taxon>Duplodnaviria</taxon>
        <taxon>Heunggongvirae</taxon>
        <taxon>Uroviricota</taxon>
        <taxon>Caudoviricetes</taxon>
        <taxon>Vequintavirinae</taxon>
        <taxon>Seunavirus</taxon>
    </lineage>
</organism>
<sequence length="102" mass="11089">MTSKTHIVVRDFCHEATGNPSTVGQTVVEVVFLPALSPISIFDKDRLAVQTMVNKDVYLCTGGSSRICMNGKIVDRTFVAMVGETVYEGNDLYSAEELGITV</sequence>
<evidence type="ECO:0000313" key="1">
    <source>
        <dbReference type="EMBL" id="XBS49783.1"/>
    </source>
</evidence>
<proteinExistence type="predicted"/>
<protein>
    <submittedName>
        <fullName evidence="1">Uncharacterized protein</fullName>
    </submittedName>
</protein>
<name>A0AAU7PK36_9CAUD</name>
<dbReference type="EMBL" id="PP595732">
    <property type="protein sequence ID" value="XBS49783.1"/>
    <property type="molecule type" value="Genomic_DNA"/>
</dbReference>
<accession>A0AAU7PK36</accession>
<reference evidence="1" key="1">
    <citation type="submission" date="2024-04" db="EMBL/GenBank/DDBJ databases">
        <authorList>
            <person name="Jaglan A.B."/>
            <person name="Vashisth M."/>
            <person name="Anand T."/>
            <person name="Virmani N."/>
            <person name="Bera B."/>
            <person name="Vaid R."/>
        </authorList>
    </citation>
    <scope>NUCLEOTIDE SEQUENCE</scope>
</reference>